<name>A0A1N7PKM6_9BACL</name>
<dbReference type="EMBL" id="FTOO01000014">
    <property type="protein sequence ID" value="SIT11213.1"/>
    <property type="molecule type" value="Genomic_DNA"/>
</dbReference>
<reference evidence="2" key="1">
    <citation type="submission" date="2017-01" db="EMBL/GenBank/DDBJ databases">
        <authorList>
            <person name="Varghese N."/>
            <person name="Submissions S."/>
        </authorList>
    </citation>
    <scope>NUCLEOTIDE SEQUENCE [LARGE SCALE GENOMIC DNA]</scope>
    <source>
        <strain evidence="2">DSM 16176</strain>
    </source>
</reference>
<protein>
    <submittedName>
        <fullName evidence="1">Uncharacterized protein</fullName>
    </submittedName>
</protein>
<dbReference type="Proteomes" id="UP000186156">
    <property type="component" value="Unassembled WGS sequence"/>
</dbReference>
<gene>
    <name evidence="1" type="ORF">SAMN05421799_11453</name>
</gene>
<proteinExistence type="predicted"/>
<sequence>MRLIPAFFASDDDEFVLRQILKHYLDGTLPNVLTAHRGDIERWEREPDENPLRV</sequence>
<organism evidence="1 2">
    <name type="scientific">Alicyclobacillus vulcanalis</name>
    <dbReference type="NCBI Taxonomy" id="252246"/>
    <lineage>
        <taxon>Bacteria</taxon>
        <taxon>Bacillati</taxon>
        <taxon>Bacillota</taxon>
        <taxon>Bacilli</taxon>
        <taxon>Bacillales</taxon>
        <taxon>Alicyclobacillaceae</taxon>
        <taxon>Alicyclobacillus</taxon>
    </lineage>
</organism>
<dbReference type="AlphaFoldDB" id="A0A1N7PKM6"/>
<accession>A0A1N7PKM6</accession>
<dbReference type="STRING" id="252246.SAMN05421799_11453"/>
<keyword evidence="2" id="KW-1185">Reference proteome</keyword>
<evidence type="ECO:0000313" key="1">
    <source>
        <dbReference type="EMBL" id="SIT11213.1"/>
    </source>
</evidence>
<evidence type="ECO:0000313" key="2">
    <source>
        <dbReference type="Proteomes" id="UP000186156"/>
    </source>
</evidence>